<dbReference type="AlphaFoldDB" id="A0A419ACE5"/>
<sequence length="89" mass="10044">MAASVGSLRFRCCSFLLCFASSEAIDQKLVDEHGIMKITHTQRISASSDLLVSNMGMLPVRHLEVLRTFRSASLMSQRFAKRHSTPFRK</sequence>
<reference evidence="2" key="1">
    <citation type="submission" date="2018-09" db="EMBL/GenBank/DDBJ databases">
        <title>Paracoccus onubensis nov. sp. a moderate halophilic bacterium isolated from Gruta de las Maravillas (Aracena, Spain).</title>
        <authorList>
            <person name="Jurado V."/>
            <person name="Gutierrez-Patricio S."/>
            <person name="Gonzalez-Pimentel J.L."/>
            <person name="Miller A.Z."/>
            <person name="Laiz L."/>
            <person name="Saiz-Jimenez C."/>
        </authorList>
    </citation>
    <scope>NUCLEOTIDE SEQUENCE [LARGE SCALE GENOMIC DNA]</scope>
    <source>
        <strain evidence="2">DSM 26381</strain>
    </source>
</reference>
<evidence type="ECO:0000313" key="1">
    <source>
        <dbReference type="EMBL" id="RJL22188.1"/>
    </source>
</evidence>
<organism evidence="1 2">
    <name type="scientific">Paracoccus siganidrum</name>
    <dbReference type="NCBI Taxonomy" id="1276757"/>
    <lineage>
        <taxon>Bacteria</taxon>
        <taxon>Pseudomonadati</taxon>
        <taxon>Pseudomonadota</taxon>
        <taxon>Alphaproteobacteria</taxon>
        <taxon>Rhodobacterales</taxon>
        <taxon>Paracoccaceae</taxon>
        <taxon>Paracoccus</taxon>
    </lineage>
</organism>
<keyword evidence="2" id="KW-1185">Reference proteome</keyword>
<dbReference type="Proteomes" id="UP000283587">
    <property type="component" value="Unassembled WGS sequence"/>
</dbReference>
<comment type="caution">
    <text evidence="1">The sequence shown here is derived from an EMBL/GenBank/DDBJ whole genome shotgun (WGS) entry which is preliminary data.</text>
</comment>
<proteinExistence type="predicted"/>
<gene>
    <name evidence="1" type="ORF">D3P05_00720</name>
</gene>
<dbReference type="EMBL" id="QZEW01000002">
    <property type="protein sequence ID" value="RJL22188.1"/>
    <property type="molecule type" value="Genomic_DNA"/>
</dbReference>
<accession>A0A419ACE5</accession>
<name>A0A419ACE5_9RHOB</name>
<protein>
    <submittedName>
        <fullName evidence="1">Uncharacterized protein</fullName>
    </submittedName>
</protein>
<evidence type="ECO:0000313" key="2">
    <source>
        <dbReference type="Proteomes" id="UP000283587"/>
    </source>
</evidence>